<dbReference type="Pfam" id="PF13229">
    <property type="entry name" value="Beta_helix"/>
    <property type="match status" value="1"/>
</dbReference>
<dbReference type="InterPro" id="IPR011050">
    <property type="entry name" value="Pectin_lyase_fold/virulence"/>
</dbReference>
<proteinExistence type="predicted"/>
<dbReference type="PANTHER" id="PTHR11319:SF35">
    <property type="entry name" value="OUTER MEMBRANE PROTEIN PMPC-RELATED"/>
    <property type="match status" value="1"/>
</dbReference>
<feature type="chain" id="PRO_5017284864" description="Right handed beta helix domain-containing protein" evidence="1">
    <location>
        <begin position="17"/>
        <end position="396"/>
    </location>
</feature>
<evidence type="ECO:0000313" key="3">
    <source>
        <dbReference type="EMBL" id="GBG82138.1"/>
    </source>
</evidence>
<organism evidence="3 4">
    <name type="scientific">Chara braunii</name>
    <name type="common">Braun's stonewort</name>
    <dbReference type="NCBI Taxonomy" id="69332"/>
    <lineage>
        <taxon>Eukaryota</taxon>
        <taxon>Viridiplantae</taxon>
        <taxon>Streptophyta</taxon>
        <taxon>Charophyceae</taxon>
        <taxon>Charales</taxon>
        <taxon>Characeae</taxon>
        <taxon>Chara</taxon>
    </lineage>
</organism>
<accession>A0A388LIJ8</accession>
<dbReference type="EMBL" id="BFEA01000397">
    <property type="protein sequence ID" value="GBG82138.1"/>
    <property type="molecule type" value="Genomic_DNA"/>
</dbReference>
<feature type="signal peptide" evidence="1">
    <location>
        <begin position="1"/>
        <end position="16"/>
    </location>
</feature>
<reference evidence="3 4" key="1">
    <citation type="journal article" date="2018" name="Cell">
        <title>The Chara Genome: Secondary Complexity and Implications for Plant Terrestrialization.</title>
        <authorList>
            <person name="Nishiyama T."/>
            <person name="Sakayama H."/>
            <person name="Vries J.D."/>
            <person name="Buschmann H."/>
            <person name="Saint-Marcoux D."/>
            <person name="Ullrich K.K."/>
            <person name="Haas F.B."/>
            <person name="Vanderstraeten L."/>
            <person name="Becker D."/>
            <person name="Lang D."/>
            <person name="Vosolsobe S."/>
            <person name="Rombauts S."/>
            <person name="Wilhelmsson P.K.I."/>
            <person name="Janitza P."/>
            <person name="Kern R."/>
            <person name="Heyl A."/>
            <person name="Rumpler F."/>
            <person name="Villalobos L.I.A.C."/>
            <person name="Clay J.M."/>
            <person name="Skokan R."/>
            <person name="Toyoda A."/>
            <person name="Suzuki Y."/>
            <person name="Kagoshima H."/>
            <person name="Schijlen E."/>
            <person name="Tajeshwar N."/>
            <person name="Catarino B."/>
            <person name="Hetherington A.J."/>
            <person name="Saltykova A."/>
            <person name="Bonnot C."/>
            <person name="Breuninger H."/>
            <person name="Symeonidi A."/>
            <person name="Radhakrishnan G.V."/>
            <person name="Van Nieuwerburgh F."/>
            <person name="Deforce D."/>
            <person name="Chang C."/>
            <person name="Karol K.G."/>
            <person name="Hedrich R."/>
            <person name="Ulvskov P."/>
            <person name="Glockner G."/>
            <person name="Delwiche C.F."/>
            <person name="Petrasek J."/>
            <person name="Van de Peer Y."/>
            <person name="Friml J."/>
            <person name="Beilby M."/>
            <person name="Dolan L."/>
            <person name="Kohara Y."/>
            <person name="Sugano S."/>
            <person name="Fujiyama A."/>
            <person name="Delaux P.-M."/>
            <person name="Quint M."/>
            <person name="TheiBen G."/>
            <person name="Hagemann M."/>
            <person name="Harholt J."/>
            <person name="Dunand C."/>
            <person name="Zachgo S."/>
            <person name="Langdale J."/>
            <person name="Maumus F."/>
            <person name="Straeten D.V.D."/>
            <person name="Gould S.B."/>
            <person name="Rensing S.A."/>
        </authorList>
    </citation>
    <scope>NUCLEOTIDE SEQUENCE [LARGE SCALE GENOMIC DNA]</scope>
    <source>
        <strain evidence="3 4">S276</strain>
    </source>
</reference>
<evidence type="ECO:0000313" key="4">
    <source>
        <dbReference type="Proteomes" id="UP000265515"/>
    </source>
</evidence>
<dbReference type="PANTHER" id="PTHR11319">
    <property type="entry name" value="G PROTEIN-COUPLED RECEPTOR-RELATED"/>
    <property type="match status" value="1"/>
</dbReference>
<evidence type="ECO:0000256" key="1">
    <source>
        <dbReference type="SAM" id="SignalP"/>
    </source>
</evidence>
<comment type="caution">
    <text evidence="3">The sequence shown here is derived from an EMBL/GenBank/DDBJ whole genome shotgun (WGS) entry which is preliminary data.</text>
</comment>
<dbReference type="InterPro" id="IPR039448">
    <property type="entry name" value="Beta_helix"/>
</dbReference>
<name>A0A388LIJ8_CHABU</name>
<protein>
    <recommendedName>
        <fullName evidence="2">Right handed beta helix domain-containing protein</fullName>
    </recommendedName>
</protein>
<gene>
    <name evidence="3" type="ORF">CBR_g34419</name>
</gene>
<dbReference type="Proteomes" id="UP000265515">
    <property type="component" value="Unassembled WGS sequence"/>
</dbReference>
<dbReference type="SUPFAM" id="SSF51126">
    <property type="entry name" value="Pectin lyase-like"/>
    <property type="match status" value="1"/>
</dbReference>
<dbReference type="OrthoDB" id="162559at2759"/>
<feature type="domain" description="Right handed beta helix" evidence="2">
    <location>
        <begin position="84"/>
        <end position="222"/>
    </location>
</feature>
<evidence type="ECO:0000259" key="2">
    <source>
        <dbReference type="Pfam" id="PF13229"/>
    </source>
</evidence>
<dbReference type="InterPro" id="IPR012334">
    <property type="entry name" value="Pectin_lyas_fold"/>
</dbReference>
<keyword evidence="1" id="KW-0732">Signal</keyword>
<dbReference type="Gramene" id="GBG82138">
    <property type="protein sequence ID" value="GBG82138"/>
    <property type="gene ID" value="CBR_g34419"/>
</dbReference>
<sequence>MLAFVCALSAIPMAAAYGLDDFLAAIHDHNVSYHEVKGDVVLNASLPIMAFGRSFTLVGKAQGGRRPVIDGAFKEGGLIPLGLTLRNLEFRNFNGTEPIFTLLGHDVDIQDCVFRGNRVSGGFGSAVFVLGGNLRISRSSFLGNQAAGQGNGGFGGAVYSQSAGSVLIESTVFRNNQLTRAGGLGEGGAISLSFATVYTITNSTFDGNRVDGIGGAIASTGSRRGEILRSSFLRNSAYSTEARQERYATGGAINIYGDNVTVITGCSFTGNKAAGRRGGAVSLSMYQAEATISGSKFEQNAAGRYGGAVDVRLVTGYFTEGKRGVTLFDGGPPRSRLSFCRGNTYSRNVAGTSGSANVYVNMRNSSVSAVSFCPSEPPLTLIEAETGTVTISCAFC</sequence>
<dbReference type="AlphaFoldDB" id="A0A388LIJ8"/>
<keyword evidence="4" id="KW-1185">Reference proteome</keyword>
<dbReference type="Gene3D" id="2.160.20.10">
    <property type="entry name" value="Single-stranded right-handed beta-helix, Pectin lyase-like"/>
    <property type="match status" value="1"/>
</dbReference>